<dbReference type="Proteomes" id="UP000539957">
    <property type="component" value="Unassembled WGS sequence"/>
</dbReference>
<dbReference type="UniPathway" id="UPA00545">
    <property type="reaction ID" value="UER00826"/>
</dbReference>
<keyword evidence="4 7" id="KW-0479">Metal-binding</keyword>
<evidence type="ECO:0000256" key="4">
    <source>
        <dbReference type="ARBA" id="ARBA00022723"/>
    </source>
</evidence>
<dbReference type="GO" id="GO:0019698">
    <property type="term" value="P:D-galacturonate catabolic process"/>
    <property type="evidence" value="ECO:0007669"/>
    <property type="project" value="TreeGrafter"/>
</dbReference>
<comment type="function">
    <text evidence="7">Catalyzes the isomerization of 5-dehydro-4-deoxy-D-glucuronate to 3-deoxy-D-glycero-2,5-hexodiulosonate.</text>
</comment>
<dbReference type="InterPro" id="IPR011051">
    <property type="entry name" value="RmlC_Cupin_sf"/>
</dbReference>
<dbReference type="Pfam" id="PF04962">
    <property type="entry name" value="KduI"/>
    <property type="match status" value="1"/>
</dbReference>
<dbReference type="GO" id="GO:0042840">
    <property type="term" value="P:D-glucuronate catabolic process"/>
    <property type="evidence" value="ECO:0007669"/>
    <property type="project" value="TreeGrafter"/>
</dbReference>
<keyword evidence="9" id="KW-1185">Reference proteome</keyword>
<dbReference type="InterPro" id="IPR027449">
    <property type="entry name" value="KduI_N"/>
</dbReference>
<feature type="binding site" evidence="7">
    <location>
        <position position="210"/>
    </location>
    <ligand>
        <name>Zn(2+)</name>
        <dbReference type="ChEBI" id="CHEBI:29105"/>
    </ligand>
</feature>
<feature type="binding site" evidence="7">
    <location>
        <position position="203"/>
    </location>
    <ligand>
        <name>Zn(2+)</name>
        <dbReference type="ChEBI" id="CHEBI:29105"/>
    </ligand>
</feature>
<evidence type="ECO:0000256" key="6">
    <source>
        <dbReference type="ARBA" id="ARBA00023235"/>
    </source>
</evidence>
<dbReference type="InterPro" id="IPR007045">
    <property type="entry name" value="KduI"/>
</dbReference>
<keyword evidence="5 7" id="KW-0862">Zinc</keyword>
<dbReference type="PIRSF" id="PIRSF006625">
    <property type="entry name" value="KduI"/>
    <property type="match status" value="1"/>
</dbReference>
<dbReference type="SUPFAM" id="SSF51182">
    <property type="entry name" value="RmlC-like cupins"/>
    <property type="match status" value="1"/>
</dbReference>
<accession>A0A7W7IRJ2</accession>
<dbReference type="GO" id="GO:0008270">
    <property type="term" value="F:zinc ion binding"/>
    <property type="evidence" value="ECO:0007669"/>
    <property type="project" value="UniProtKB-UniRule"/>
</dbReference>
<evidence type="ECO:0000256" key="7">
    <source>
        <dbReference type="HAMAP-Rule" id="MF_00687"/>
    </source>
</evidence>
<protein>
    <recommendedName>
        <fullName evidence="7">4-deoxy-L-threo-5-hexosulose-uronate ketol-isomerase</fullName>
        <ecNumber evidence="7">5.3.1.17</ecNumber>
    </recommendedName>
    <alternativeName>
        <fullName evidence="7">5-keto-4-deoxyuronate isomerase</fullName>
    </alternativeName>
    <alternativeName>
        <fullName evidence="7">DKI isomerase</fullName>
    </alternativeName>
</protein>
<proteinExistence type="inferred from homology"/>
<dbReference type="NCBIfam" id="NF002091">
    <property type="entry name" value="PRK00924.1"/>
    <property type="match status" value="1"/>
</dbReference>
<dbReference type="Gene3D" id="2.60.120.10">
    <property type="entry name" value="Jelly Rolls"/>
    <property type="match status" value="1"/>
</dbReference>
<feature type="binding site" evidence="7">
    <location>
        <position position="205"/>
    </location>
    <ligand>
        <name>Zn(2+)</name>
        <dbReference type="ChEBI" id="CHEBI:29105"/>
    </ligand>
</feature>
<evidence type="ECO:0000256" key="5">
    <source>
        <dbReference type="ARBA" id="ARBA00022833"/>
    </source>
</evidence>
<reference evidence="8 9" key="1">
    <citation type="submission" date="2020-08" db="EMBL/GenBank/DDBJ databases">
        <title>Functional genomics of gut bacteria from endangered species of beetles.</title>
        <authorList>
            <person name="Carlos-Shanley C."/>
        </authorList>
    </citation>
    <scope>NUCLEOTIDE SEQUENCE [LARGE SCALE GENOMIC DNA]</scope>
    <source>
        <strain evidence="8 9">S00123</strain>
    </source>
</reference>
<dbReference type="InterPro" id="IPR021120">
    <property type="entry name" value="KduI/IolB_isomerase"/>
</dbReference>
<feature type="binding site" evidence="7">
    <location>
        <position position="252"/>
    </location>
    <ligand>
        <name>Zn(2+)</name>
        <dbReference type="ChEBI" id="CHEBI:29105"/>
    </ligand>
</feature>
<evidence type="ECO:0000256" key="1">
    <source>
        <dbReference type="ARBA" id="ARBA00000552"/>
    </source>
</evidence>
<dbReference type="InterPro" id="IPR014710">
    <property type="entry name" value="RmlC-like_jellyroll"/>
</dbReference>
<name>A0A7W7IRJ2_9CAUL</name>
<dbReference type="CDD" id="cd20294">
    <property type="entry name" value="cupin_KduI_N"/>
    <property type="match status" value="1"/>
</dbReference>
<keyword evidence="6 7" id="KW-0413">Isomerase</keyword>
<comment type="catalytic activity">
    <reaction evidence="1 7">
        <text>5-dehydro-4-deoxy-D-glucuronate = 3-deoxy-D-glycero-2,5-hexodiulosonate</text>
        <dbReference type="Rhea" id="RHEA:23896"/>
        <dbReference type="ChEBI" id="CHEBI:17117"/>
        <dbReference type="ChEBI" id="CHEBI:29071"/>
        <dbReference type="EC" id="5.3.1.17"/>
    </reaction>
</comment>
<dbReference type="PANTHER" id="PTHR38461">
    <property type="entry name" value="4-DEOXY-L-THREO-5-HEXOSULOSE-URONATE KETOL-ISOMERASE"/>
    <property type="match status" value="1"/>
</dbReference>
<gene>
    <name evidence="7" type="primary">kduI</name>
    <name evidence="8" type="ORF">HNP32_002955</name>
</gene>
<dbReference type="EMBL" id="JACHKY010000005">
    <property type="protein sequence ID" value="MBB4799199.1"/>
    <property type="molecule type" value="Genomic_DNA"/>
</dbReference>
<comment type="pathway">
    <text evidence="2 7">Glycan metabolism; pectin degradation; 2-dehydro-3-deoxy-D-gluconate from pectin: step 4/5.</text>
</comment>
<evidence type="ECO:0000313" key="9">
    <source>
        <dbReference type="Proteomes" id="UP000539957"/>
    </source>
</evidence>
<organism evidence="8 9">
    <name type="scientific">Brevundimonas bullata</name>
    <dbReference type="NCBI Taxonomy" id="13160"/>
    <lineage>
        <taxon>Bacteria</taxon>
        <taxon>Pseudomonadati</taxon>
        <taxon>Pseudomonadota</taxon>
        <taxon>Alphaproteobacteria</taxon>
        <taxon>Caulobacterales</taxon>
        <taxon>Caulobacteraceae</taxon>
        <taxon>Brevundimonas</taxon>
    </lineage>
</organism>
<dbReference type="Gene3D" id="2.60.120.520">
    <property type="entry name" value="pectin degrading enzyme 5-keto 4- deoxyuronate isomerase, domain 1"/>
    <property type="match status" value="1"/>
</dbReference>
<dbReference type="CDD" id="cd20491">
    <property type="entry name" value="cupin_KduI_C"/>
    <property type="match status" value="1"/>
</dbReference>
<sequence length="285" mass="31369">MYDPMYDKVYQATHPDMMDGATNQQLRDRYLIQGLFVPGKISLNYSHHERMIMGGATPTDAPLTLPTHSVPASLAGAPFLQGRELGVVNIGGAGLLTVDGETLELDFRDGAYVPMGSVEVSFTSKDAANPAKFYLVSTLAHARYDLTRISIADAVPLEMGALETSNERTIYQYIVPAKVKSCQLLLGVTVLKPGSVWNTMPPHIHDRRSEAYLYFGLGEDDRVFHFMGEPDKSRNIVVADGEAVICPPWSIHMGAGTSNYTFIWGMGGENLDYTDMDKLDICQLK</sequence>
<comment type="similarity">
    <text evidence="3 7">Belongs to the KduI family.</text>
</comment>
<dbReference type="GO" id="GO:0045490">
    <property type="term" value="P:pectin catabolic process"/>
    <property type="evidence" value="ECO:0007669"/>
    <property type="project" value="UniProtKB-UniRule"/>
</dbReference>
<dbReference type="GO" id="GO:0008697">
    <property type="term" value="F:4-deoxy-L-threo-5-hexosulose-uronate ketol-isomerase activity"/>
    <property type="evidence" value="ECO:0007669"/>
    <property type="project" value="UniProtKB-UniRule"/>
</dbReference>
<evidence type="ECO:0000313" key="8">
    <source>
        <dbReference type="EMBL" id="MBB4799199.1"/>
    </source>
</evidence>
<comment type="cofactor">
    <cofactor evidence="7">
        <name>Zn(2+)</name>
        <dbReference type="ChEBI" id="CHEBI:29105"/>
    </cofactor>
    <text evidence="7">Binds 1 zinc ion per subunit.</text>
</comment>
<dbReference type="EC" id="5.3.1.17" evidence="7"/>
<dbReference type="HAMAP" id="MF_00687">
    <property type="entry name" value="KduI"/>
    <property type="match status" value="1"/>
</dbReference>
<dbReference type="PANTHER" id="PTHR38461:SF1">
    <property type="entry name" value="4-DEOXY-L-THREO-5-HEXOSULOSE-URONATE KETOL-ISOMERASE"/>
    <property type="match status" value="1"/>
</dbReference>
<evidence type="ECO:0000256" key="3">
    <source>
        <dbReference type="ARBA" id="ARBA00008086"/>
    </source>
</evidence>
<comment type="caution">
    <text evidence="8">The sequence shown here is derived from an EMBL/GenBank/DDBJ whole genome shotgun (WGS) entry which is preliminary data.</text>
</comment>
<evidence type="ECO:0000256" key="2">
    <source>
        <dbReference type="ARBA" id="ARBA00005148"/>
    </source>
</evidence>
<dbReference type="AlphaFoldDB" id="A0A7W7IRJ2"/>